<sequence>MTTSESDLNFSSPKPSLPPPPPPRLRRPISPGLFDSSSASASSPSLPSLITPPPLPVRRSTVAQLEEISPGPPRLPVRPLAIPSHISPESPGPSPTSDRRTFGSSRLPPPPTRIIGLGDKLPPPRRPPSPSSEEESGEEDSSGLNLADSLPDRSRSSRRLPILLFRDGSEPNIHVHAFTGIASVAGTTAVVAHNHHVKIYDLAQSDVPVHNIDSKDIAHKEVKITSMEFRPCARKSDRGFLLWLGTKEGHIFEMDARTGGVVGSKHSAHLHAITHIFRHGRNMVTLDDSGKGFVFSPDASGEDISLANTQPRVVRFAEKQDFVKIIGGKLWTAARWEQQISMGVHKTPIVRVYDIFGPGNATKAVLPAEPIGVVMSATIVPSMPEFVYMGHEGGYVSIWVLEGGDGYPKFLEAMKISTSDIVSLEGVNDRLWAGGRSGMISAFDVSQKPWIVMNCWSAHPGLPVLKLAVDHYGIDKIGRLCVVSIGRDEQLRLWDGLLGLDWVALPADHELSKQEHSFSTSRDLKVLLISWNCDAARPENLTGDPANVSFLTDVLQSVDSPDIISFGFQEVIDLESRKMAAKNVFLSSKKKSEDGGLSEKVTSAYRRWYDRMVIAIRQAMPPEETYSVIHTENLVGLFTCIFVKNSERPNVKEESITTIKRGMGGRYGNKGGIVSRFVIEDSSLCLINCHLAAGQAAVRQRNADVAGMLEEKAVFPETHYPFAYVGGGDGTMVLDHEIVFVNGDMNYRIDHRRDAIVAAVRAKDLNSLLPHDQLLREIKFNRACRFRGFSEGPLTFAPTYKYDRRSDEYDSSEKHRSPAWCDRVLWRSRVPTRVTQLHYRRYEANVSDHRPISAAFSVTVKSIKHEARLQVKAVVQAGWVDEQSRLLAAAKQFYVEQALI</sequence>
<keyword evidence="4" id="KW-1185">Reference proteome</keyword>
<accession>A0A9P7GH97</accession>
<reference evidence="3" key="1">
    <citation type="submission" date="2021-02" db="EMBL/GenBank/DDBJ databases">
        <authorList>
            <person name="Nieuwenhuis M."/>
            <person name="Van De Peppel L.J.J."/>
        </authorList>
    </citation>
    <scope>NUCLEOTIDE SEQUENCE</scope>
    <source>
        <strain evidence="3">D49</strain>
    </source>
</reference>
<gene>
    <name evidence="3" type="ORF">H0H81_011820</name>
</gene>
<reference evidence="3" key="2">
    <citation type="submission" date="2021-10" db="EMBL/GenBank/DDBJ databases">
        <title>Phylogenomics reveals ancestral predisposition of the termite-cultivated fungus Termitomyces towards a domesticated lifestyle.</title>
        <authorList>
            <person name="Auxier B."/>
            <person name="Grum-Grzhimaylo A."/>
            <person name="Cardenas M.E."/>
            <person name="Lodge J.D."/>
            <person name="Laessoe T."/>
            <person name="Pedersen O."/>
            <person name="Smith M.E."/>
            <person name="Kuyper T.W."/>
            <person name="Franco-Molano E.A."/>
            <person name="Baroni T.J."/>
            <person name="Aanen D.K."/>
        </authorList>
    </citation>
    <scope>NUCLEOTIDE SEQUENCE</scope>
    <source>
        <strain evidence="3">D49</strain>
    </source>
</reference>
<dbReference type="SUPFAM" id="SSF56219">
    <property type="entry name" value="DNase I-like"/>
    <property type="match status" value="1"/>
</dbReference>
<dbReference type="PANTHER" id="PTHR11200">
    <property type="entry name" value="INOSITOL 5-PHOSPHATASE"/>
    <property type="match status" value="1"/>
</dbReference>
<proteinExistence type="predicted"/>
<dbReference type="SMART" id="SM00128">
    <property type="entry name" value="IPPc"/>
    <property type="match status" value="1"/>
</dbReference>
<dbReference type="Proteomes" id="UP000717328">
    <property type="component" value="Unassembled WGS sequence"/>
</dbReference>
<dbReference type="EMBL" id="JABCKI010000417">
    <property type="protein sequence ID" value="KAG5650559.1"/>
    <property type="molecule type" value="Genomic_DNA"/>
</dbReference>
<feature type="region of interest" description="Disordered" evidence="1">
    <location>
        <begin position="1"/>
        <end position="153"/>
    </location>
</feature>
<evidence type="ECO:0000256" key="1">
    <source>
        <dbReference type="SAM" id="MobiDB-lite"/>
    </source>
</evidence>
<dbReference type="Pfam" id="PF22669">
    <property type="entry name" value="Exo_endo_phos2"/>
    <property type="match status" value="1"/>
</dbReference>
<dbReference type="PANTHER" id="PTHR11200:SF240">
    <property type="entry name" value="INOSITOL POLYPHOSPHATE 5-PHOSPHATASE C9G1.10C-RELATED"/>
    <property type="match status" value="1"/>
</dbReference>
<dbReference type="InterPro" id="IPR000300">
    <property type="entry name" value="IPPc"/>
</dbReference>
<dbReference type="InterPro" id="IPR036691">
    <property type="entry name" value="Endo/exonu/phosph_ase_sf"/>
</dbReference>
<comment type="caution">
    <text evidence="3">The sequence shown here is derived from an EMBL/GenBank/DDBJ whole genome shotgun (WGS) entry which is preliminary data.</text>
</comment>
<feature type="compositionally biased region" description="Acidic residues" evidence="1">
    <location>
        <begin position="132"/>
        <end position="141"/>
    </location>
</feature>
<evidence type="ECO:0000259" key="2">
    <source>
        <dbReference type="SMART" id="SM00128"/>
    </source>
</evidence>
<evidence type="ECO:0000313" key="4">
    <source>
        <dbReference type="Proteomes" id="UP000717328"/>
    </source>
</evidence>
<dbReference type="Gene3D" id="3.60.10.10">
    <property type="entry name" value="Endonuclease/exonuclease/phosphatase"/>
    <property type="match status" value="1"/>
</dbReference>
<dbReference type="InterPro" id="IPR046985">
    <property type="entry name" value="IP5"/>
</dbReference>
<protein>
    <recommendedName>
        <fullName evidence="2">Inositol polyphosphate-related phosphatase domain-containing protein</fullName>
    </recommendedName>
</protein>
<dbReference type="AlphaFoldDB" id="A0A9P7GH97"/>
<evidence type="ECO:0000313" key="3">
    <source>
        <dbReference type="EMBL" id="KAG5650559.1"/>
    </source>
</evidence>
<dbReference type="GO" id="GO:0046856">
    <property type="term" value="P:phosphatidylinositol dephosphorylation"/>
    <property type="evidence" value="ECO:0007669"/>
    <property type="project" value="InterPro"/>
</dbReference>
<dbReference type="Gene3D" id="2.130.10.10">
    <property type="entry name" value="YVTN repeat-like/Quinoprotein amine dehydrogenase"/>
    <property type="match status" value="1"/>
</dbReference>
<dbReference type="SUPFAM" id="SSF50978">
    <property type="entry name" value="WD40 repeat-like"/>
    <property type="match status" value="1"/>
</dbReference>
<feature type="domain" description="Inositol polyphosphate-related phosphatase" evidence="2">
    <location>
        <begin position="522"/>
        <end position="864"/>
    </location>
</feature>
<dbReference type="OrthoDB" id="2248459at2759"/>
<organism evidence="3 4">
    <name type="scientific">Sphagnurus paluster</name>
    <dbReference type="NCBI Taxonomy" id="117069"/>
    <lineage>
        <taxon>Eukaryota</taxon>
        <taxon>Fungi</taxon>
        <taxon>Dikarya</taxon>
        <taxon>Basidiomycota</taxon>
        <taxon>Agaricomycotina</taxon>
        <taxon>Agaricomycetes</taxon>
        <taxon>Agaricomycetidae</taxon>
        <taxon>Agaricales</taxon>
        <taxon>Tricholomatineae</taxon>
        <taxon>Lyophyllaceae</taxon>
        <taxon>Sphagnurus</taxon>
    </lineage>
</organism>
<name>A0A9P7GH97_9AGAR</name>
<feature type="compositionally biased region" description="Polar residues" evidence="1">
    <location>
        <begin position="1"/>
        <end position="10"/>
    </location>
</feature>
<dbReference type="InterPro" id="IPR015943">
    <property type="entry name" value="WD40/YVTN_repeat-like_dom_sf"/>
</dbReference>
<feature type="compositionally biased region" description="Low complexity" evidence="1">
    <location>
        <begin position="28"/>
        <end position="49"/>
    </location>
</feature>
<dbReference type="GO" id="GO:0004439">
    <property type="term" value="F:phosphatidylinositol-4,5-bisphosphate 5-phosphatase activity"/>
    <property type="evidence" value="ECO:0007669"/>
    <property type="project" value="TreeGrafter"/>
</dbReference>
<dbReference type="InterPro" id="IPR036322">
    <property type="entry name" value="WD40_repeat_dom_sf"/>
</dbReference>